<reference evidence="3" key="1">
    <citation type="journal article" date="2019" name="Nat. Commun.">
        <title>The genome of broomcorn millet.</title>
        <authorList>
            <person name="Zou C."/>
            <person name="Miki D."/>
            <person name="Li D."/>
            <person name="Tang Q."/>
            <person name="Xiao L."/>
            <person name="Rajput S."/>
            <person name="Deng P."/>
            <person name="Jia W."/>
            <person name="Huang R."/>
            <person name="Zhang M."/>
            <person name="Sun Y."/>
            <person name="Hu J."/>
            <person name="Fu X."/>
            <person name="Schnable P.S."/>
            <person name="Li F."/>
            <person name="Zhang H."/>
            <person name="Feng B."/>
            <person name="Zhu X."/>
            <person name="Liu R."/>
            <person name="Schnable J.C."/>
            <person name="Zhu J.-K."/>
            <person name="Zhang H."/>
        </authorList>
    </citation>
    <scope>NUCLEOTIDE SEQUENCE [LARGE SCALE GENOMIC DNA]</scope>
</reference>
<feature type="region of interest" description="Disordered" evidence="1">
    <location>
        <begin position="1"/>
        <end position="26"/>
    </location>
</feature>
<name>A0A3L6Q9H2_PANMI</name>
<sequence>MAPGRKAATKPSTRRPPEEAPVTEYERQRMETMMRNSRVFRSLGIQEASDILKKSRVKATDATREDSGSLYQPGDGEDVEQGVFDKEAMQDLEPQVTKTTASGTRTKRVMAVALQEQDQPSRITRQRTRDLLSAREDTTDPQDGSTEDGLIAANANTQTNNQNELSTEGQLIRKSHVSRHVGRDLDNISRGLPNKIPVHIAEGKLRPEVPVQAAKLVSGAGIILRNHVPVFTHWKHYKEKDAIGVVKDFNDKVSSQLDADPVKDAFSDLLKKGQRQMRYKLKKQYFNGIPANKVRTTSPLTTMTDMQWKELVDMWSTPKHKGKCLKNKNSCDQVKFQQMTGSRSYVAQCYVAKQTKFKDAPPTAIDIFKDTLCSSKSGFSENAKVAIAEMEAYVAQPTEEGKDPKTPVEVVAHVLPKSTFLRNVGLQSTAMKRNTKSAAMNDRVHDLESKLEAEKMGSAGLQSQVANLQKQLKDQKEATRKNEEETEKLKQQGSEIQGFLRSLFGNKFASGDAQQ</sequence>
<comment type="caution">
    <text evidence="2">The sequence shown here is derived from an EMBL/GenBank/DDBJ whole genome shotgun (WGS) entry which is preliminary data.</text>
</comment>
<dbReference type="Pfam" id="PF03004">
    <property type="entry name" value="Transposase_24"/>
    <property type="match status" value="1"/>
</dbReference>
<dbReference type="PANTHER" id="PTHR33063:SF16">
    <property type="entry name" value="OS02G0241300 PROTEIN"/>
    <property type="match status" value="1"/>
</dbReference>
<dbReference type="AlphaFoldDB" id="A0A3L6Q9H2"/>
<dbReference type="PANTHER" id="PTHR33063">
    <property type="entry name" value="OS02G0583500 PROTEIN"/>
    <property type="match status" value="1"/>
</dbReference>
<dbReference type="Proteomes" id="UP000275267">
    <property type="component" value="Unassembled WGS sequence"/>
</dbReference>
<feature type="region of interest" description="Disordered" evidence="1">
    <location>
        <begin position="154"/>
        <end position="177"/>
    </location>
</feature>
<evidence type="ECO:0000256" key="1">
    <source>
        <dbReference type="SAM" id="MobiDB-lite"/>
    </source>
</evidence>
<dbReference type="InterPro" id="IPR004252">
    <property type="entry name" value="Probable_transposase_24"/>
</dbReference>
<dbReference type="OrthoDB" id="693053at2759"/>
<feature type="region of interest" description="Disordered" evidence="1">
    <location>
        <begin position="470"/>
        <end position="494"/>
    </location>
</feature>
<dbReference type="EMBL" id="PQIB02000013">
    <property type="protein sequence ID" value="RLM75259.1"/>
    <property type="molecule type" value="Genomic_DNA"/>
</dbReference>
<protein>
    <recommendedName>
        <fullName evidence="4">Transposase, Ptta/En/Spm, plant</fullName>
    </recommendedName>
</protein>
<proteinExistence type="predicted"/>
<evidence type="ECO:0000313" key="3">
    <source>
        <dbReference type="Proteomes" id="UP000275267"/>
    </source>
</evidence>
<organism evidence="2 3">
    <name type="scientific">Panicum miliaceum</name>
    <name type="common">Proso millet</name>
    <name type="synonym">Broomcorn millet</name>
    <dbReference type="NCBI Taxonomy" id="4540"/>
    <lineage>
        <taxon>Eukaryota</taxon>
        <taxon>Viridiplantae</taxon>
        <taxon>Streptophyta</taxon>
        <taxon>Embryophyta</taxon>
        <taxon>Tracheophyta</taxon>
        <taxon>Spermatophyta</taxon>
        <taxon>Magnoliopsida</taxon>
        <taxon>Liliopsida</taxon>
        <taxon>Poales</taxon>
        <taxon>Poaceae</taxon>
        <taxon>PACMAD clade</taxon>
        <taxon>Panicoideae</taxon>
        <taxon>Panicodae</taxon>
        <taxon>Paniceae</taxon>
        <taxon>Panicinae</taxon>
        <taxon>Panicum</taxon>
        <taxon>Panicum sect. Panicum</taxon>
    </lineage>
</organism>
<keyword evidence="3" id="KW-1185">Reference proteome</keyword>
<feature type="compositionally biased region" description="Low complexity" evidence="1">
    <location>
        <begin position="154"/>
        <end position="163"/>
    </location>
</feature>
<feature type="region of interest" description="Disordered" evidence="1">
    <location>
        <begin position="57"/>
        <end position="79"/>
    </location>
</feature>
<feature type="compositionally biased region" description="Basic and acidic residues" evidence="1">
    <location>
        <begin position="471"/>
        <end position="490"/>
    </location>
</feature>
<evidence type="ECO:0000313" key="2">
    <source>
        <dbReference type="EMBL" id="RLM75259.1"/>
    </source>
</evidence>
<feature type="compositionally biased region" description="Basic and acidic residues" evidence="1">
    <location>
        <begin position="57"/>
        <end position="67"/>
    </location>
</feature>
<gene>
    <name evidence="2" type="ORF">C2845_PM15G10890</name>
</gene>
<accession>A0A3L6Q9H2</accession>
<evidence type="ECO:0008006" key="4">
    <source>
        <dbReference type="Google" id="ProtNLM"/>
    </source>
</evidence>